<feature type="region of interest" description="Disordered" evidence="1">
    <location>
        <begin position="57"/>
        <end position="78"/>
    </location>
</feature>
<reference evidence="2 3" key="1">
    <citation type="submission" date="2019-03" db="EMBL/GenBank/DDBJ databases">
        <title>Draft Genome Sequence of Desulfosporosinus fructosivorans Strain 63.6F, Isolated from Marine Sediment in the Baltic Sea.</title>
        <authorList>
            <person name="Hausmann B."/>
            <person name="Vandieken V."/>
            <person name="Pjevac P."/>
            <person name="Schreck K."/>
            <person name="Herbold C.W."/>
            <person name="Loy A."/>
        </authorList>
    </citation>
    <scope>NUCLEOTIDE SEQUENCE [LARGE SCALE GENOMIC DNA]</scope>
    <source>
        <strain evidence="2 3">63.6F</strain>
    </source>
</reference>
<keyword evidence="3" id="KW-1185">Reference proteome</keyword>
<organism evidence="2 3">
    <name type="scientific">Desulfosporosinus fructosivorans</name>
    <dbReference type="NCBI Taxonomy" id="2018669"/>
    <lineage>
        <taxon>Bacteria</taxon>
        <taxon>Bacillati</taxon>
        <taxon>Bacillota</taxon>
        <taxon>Clostridia</taxon>
        <taxon>Eubacteriales</taxon>
        <taxon>Desulfitobacteriaceae</taxon>
        <taxon>Desulfosporosinus</taxon>
    </lineage>
</organism>
<accession>A0A4Z0R4X3</accession>
<evidence type="ECO:0000256" key="1">
    <source>
        <dbReference type="SAM" id="MobiDB-lite"/>
    </source>
</evidence>
<protein>
    <submittedName>
        <fullName evidence="2">Uncharacterized protein</fullName>
    </submittedName>
</protein>
<evidence type="ECO:0000313" key="3">
    <source>
        <dbReference type="Proteomes" id="UP000298460"/>
    </source>
</evidence>
<gene>
    <name evidence="2" type="ORF">E4K67_18445</name>
</gene>
<comment type="caution">
    <text evidence="2">The sequence shown here is derived from an EMBL/GenBank/DDBJ whole genome shotgun (WGS) entry which is preliminary data.</text>
</comment>
<evidence type="ECO:0000313" key="2">
    <source>
        <dbReference type="EMBL" id="TGE37057.1"/>
    </source>
</evidence>
<dbReference type="EMBL" id="SPQQ01000006">
    <property type="protein sequence ID" value="TGE37057.1"/>
    <property type="molecule type" value="Genomic_DNA"/>
</dbReference>
<dbReference type="OrthoDB" id="1938377at2"/>
<dbReference type="Proteomes" id="UP000298460">
    <property type="component" value="Unassembled WGS sequence"/>
</dbReference>
<dbReference type="AlphaFoldDB" id="A0A4Z0R4X3"/>
<dbReference type="RefSeq" id="WP_135549317.1">
    <property type="nucleotide sequence ID" value="NZ_SPQQ01000006.1"/>
</dbReference>
<sequence length="78" mass="8652">MKNLGEACVLEDRPCTECGECDQCDQDPNKQCDNCGQCIEFPDGDFAEIEIDDILLNTDNPTPASRHKGKGSKYRIKA</sequence>
<feature type="compositionally biased region" description="Basic residues" evidence="1">
    <location>
        <begin position="65"/>
        <end position="78"/>
    </location>
</feature>
<name>A0A4Z0R4X3_9FIRM</name>
<proteinExistence type="predicted"/>